<evidence type="ECO:0000313" key="2">
    <source>
        <dbReference type="Proteomes" id="UP000287519"/>
    </source>
</evidence>
<organism evidence="1 2">
    <name type="scientific">Rhodococcus wratislaviensis</name>
    <name type="common">Tsukamurella wratislaviensis</name>
    <dbReference type="NCBI Taxonomy" id="44752"/>
    <lineage>
        <taxon>Bacteria</taxon>
        <taxon>Bacillati</taxon>
        <taxon>Actinomycetota</taxon>
        <taxon>Actinomycetes</taxon>
        <taxon>Mycobacteriales</taxon>
        <taxon>Nocardiaceae</taxon>
        <taxon>Rhodococcus</taxon>
    </lineage>
</organism>
<dbReference type="AlphaFoldDB" id="A0A402CIX8"/>
<proteinExistence type="predicted"/>
<dbReference type="Proteomes" id="UP000287519">
    <property type="component" value="Unassembled WGS sequence"/>
</dbReference>
<dbReference type="RefSeq" id="WP_225858423.1">
    <property type="nucleotide sequence ID" value="NZ_BHYM01000079.1"/>
</dbReference>
<sequence length="53" mass="5680">MISDPNRVTAIGAGILGGQIARHSAFKGKDLSAHGMYADVNRADENIAKTRKR</sequence>
<name>A0A402CIX8_RHOWR</name>
<comment type="caution">
    <text evidence="1">The sequence shown here is derived from an EMBL/GenBank/DDBJ whole genome shotgun (WGS) entry which is preliminary data.</text>
</comment>
<protein>
    <submittedName>
        <fullName evidence="1">Uncharacterized protein</fullName>
    </submittedName>
</protein>
<dbReference type="EMBL" id="BHYM01000079">
    <property type="protein sequence ID" value="GCE43564.1"/>
    <property type="molecule type" value="Genomic_DNA"/>
</dbReference>
<gene>
    <name evidence="1" type="ORF">Rhow_007794</name>
</gene>
<reference evidence="1 2" key="1">
    <citation type="submission" date="2018-11" db="EMBL/GenBank/DDBJ databases">
        <title>Microbial catabolism of amino acid.</title>
        <authorList>
            <person name="Hibi M."/>
            <person name="Ogawa J."/>
        </authorList>
    </citation>
    <scope>NUCLEOTIDE SEQUENCE [LARGE SCALE GENOMIC DNA]</scope>
    <source>
        <strain evidence="1 2">C31-06</strain>
    </source>
</reference>
<accession>A0A402CIX8</accession>
<keyword evidence="2" id="KW-1185">Reference proteome</keyword>
<evidence type="ECO:0000313" key="1">
    <source>
        <dbReference type="EMBL" id="GCE43564.1"/>
    </source>
</evidence>